<dbReference type="OrthoDB" id="3404679at2"/>
<dbReference type="Proteomes" id="UP000001318">
    <property type="component" value="Chromosome"/>
</dbReference>
<dbReference type="GO" id="GO:0016020">
    <property type="term" value="C:membrane"/>
    <property type="evidence" value="ECO:0007669"/>
    <property type="project" value="TreeGrafter"/>
</dbReference>
<feature type="compositionally biased region" description="Basic and acidic residues" evidence="1">
    <location>
        <begin position="17"/>
        <end position="28"/>
    </location>
</feature>
<dbReference type="InterPro" id="IPR002656">
    <property type="entry name" value="Acyl_transf_3_dom"/>
</dbReference>
<feature type="transmembrane region" description="Helical" evidence="2">
    <location>
        <begin position="364"/>
        <end position="383"/>
    </location>
</feature>
<keyword evidence="2" id="KW-0812">Transmembrane</keyword>
<keyword evidence="6" id="KW-1185">Reference proteome</keyword>
<feature type="transmembrane region" description="Helical" evidence="2">
    <location>
        <begin position="410"/>
        <end position="430"/>
    </location>
</feature>
<evidence type="ECO:0000259" key="4">
    <source>
        <dbReference type="Pfam" id="PF19040"/>
    </source>
</evidence>
<dbReference type="Pfam" id="PF19040">
    <property type="entry name" value="SGNH"/>
    <property type="match status" value="1"/>
</dbReference>
<feature type="transmembrane region" description="Helical" evidence="2">
    <location>
        <begin position="211"/>
        <end position="233"/>
    </location>
</feature>
<evidence type="ECO:0000313" key="5">
    <source>
        <dbReference type="EMBL" id="CAQ02347.1"/>
    </source>
</evidence>
<dbReference type="HOGENOM" id="CLU_005679_10_1_11"/>
<feature type="transmembrane region" description="Helical" evidence="2">
    <location>
        <begin position="253"/>
        <end position="269"/>
    </location>
</feature>
<gene>
    <name evidence="5" type="ordered locus">CMS2255</name>
</gene>
<dbReference type="RefSeq" id="WP_012299553.1">
    <property type="nucleotide sequence ID" value="NC_010407.1"/>
</dbReference>
<dbReference type="KEGG" id="cms:CMS2255"/>
<dbReference type="GeneID" id="29471009"/>
<dbReference type="GO" id="GO:0016747">
    <property type="term" value="F:acyltransferase activity, transferring groups other than amino-acyl groups"/>
    <property type="evidence" value="ECO:0007669"/>
    <property type="project" value="InterPro"/>
</dbReference>
<dbReference type="PANTHER" id="PTHR23028:SF53">
    <property type="entry name" value="ACYL_TRANSF_3 DOMAIN-CONTAINING PROTEIN"/>
    <property type="match status" value="1"/>
</dbReference>
<keyword evidence="5" id="KW-0808">Transferase</keyword>
<dbReference type="EMBL" id="AM849034">
    <property type="protein sequence ID" value="CAQ02347.1"/>
    <property type="molecule type" value="Genomic_DNA"/>
</dbReference>
<feature type="transmembrane region" description="Helical" evidence="2">
    <location>
        <begin position="341"/>
        <end position="358"/>
    </location>
</feature>
<evidence type="ECO:0000256" key="2">
    <source>
        <dbReference type="SAM" id="Phobius"/>
    </source>
</evidence>
<dbReference type="eggNOG" id="COG1835">
    <property type="taxonomic scope" value="Bacteria"/>
</dbReference>
<reference evidence="5 6" key="1">
    <citation type="journal article" date="2008" name="J. Bacteriol.">
        <title>Genome of the actinomycete plant pathogen Clavibacter michiganensis subsp. sepedonicus suggests recent niche adaptation.</title>
        <authorList>
            <person name="Bentley S.D."/>
            <person name="Corton C."/>
            <person name="Brown S.E."/>
            <person name="Barron A."/>
            <person name="Clark L."/>
            <person name="Doggett J."/>
            <person name="Harris B."/>
            <person name="Ormond D."/>
            <person name="Quail M.A."/>
            <person name="May G."/>
            <person name="Francis D."/>
            <person name="Knudson D."/>
            <person name="Parkhill J."/>
            <person name="Ishimaru C.A."/>
        </authorList>
    </citation>
    <scope>NUCLEOTIDE SEQUENCE [LARGE SCALE GENOMIC DNA]</scope>
    <source>
        <strain evidence="6">ATCC 33113 / DSM 20744 / JCM 9667 / LMG 2889 / ICMP 2535 / C-1</strain>
    </source>
</reference>
<feature type="domain" description="SGNH" evidence="4">
    <location>
        <begin position="514"/>
        <end position="741"/>
    </location>
</feature>
<feature type="domain" description="Acyltransferase 3" evidence="3">
    <location>
        <begin position="44"/>
        <end position="378"/>
    </location>
</feature>
<proteinExistence type="predicted"/>
<keyword evidence="2" id="KW-1133">Transmembrane helix</keyword>
<dbReference type="GO" id="GO:0009103">
    <property type="term" value="P:lipopolysaccharide biosynthetic process"/>
    <property type="evidence" value="ECO:0007669"/>
    <property type="project" value="TreeGrafter"/>
</dbReference>
<accession>B0RG56</accession>
<feature type="compositionally biased region" description="Low complexity" evidence="1">
    <location>
        <begin position="441"/>
        <end position="453"/>
    </location>
</feature>
<protein>
    <submittedName>
        <fullName evidence="5">Acyltransferase</fullName>
    </submittedName>
</protein>
<feature type="region of interest" description="Disordered" evidence="1">
    <location>
        <begin position="434"/>
        <end position="453"/>
    </location>
</feature>
<organism evidence="5 6">
    <name type="scientific">Clavibacter sepedonicus</name>
    <name type="common">Clavibacter michiganensis subsp. sepedonicus</name>
    <dbReference type="NCBI Taxonomy" id="31964"/>
    <lineage>
        <taxon>Bacteria</taxon>
        <taxon>Bacillati</taxon>
        <taxon>Actinomycetota</taxon>
        <taxon>Actinomycetes</taxon>
        <taxon>Micrococcales</taxon>
        <taxon>Microbacteriaceae</taxon>
        <taxon>Clavibacter</taxon>
    </lineage>
</organism>
<feature type="transmembrane region" description="Helical" evidence="2">
    <location>
        <begin position="300"/>
        <end position="321"/>
    </location>
</feature>
<keyword evidence="2" id="KW-0472">Membrane</keyword>
<keyword evidence="5" id="KW-0012">Acyltransferase</keyword>
<dbReference type="Pfam" id="PF01757">
    <property type="entry name" value="Acyl_transf_3"/>
    <property type="match status" value="1"/>
</dbReference>
<evidence type="ECO:0000259" key="3">
    <source>
        <dbReference type="Pfam" id="PF01757"/>
    </source>
</evidence>
<sequence>MSSQTFRRGTPALPDPSELRSAPDDKNPPAEGDSPAVNRGFRPDVEGLRALAVVAVIVDHLFDWPSGGFVGVDVFFVISGFLITGLLLKEYERTKTISFLDFYKRRVRRIMPATLLVLVVSTAVSFLVFNVVRAQASLWDAVWSALFVSNWHFASAGTDYFASDGPVSPFRHYWSLSVEEQFYLVWPVLIFLVITFARRRTPKNRVKRARLFTQTIGITVGVLIVASLAWGFYETQARSTVAYFSTFSRAWELGIGALLAIFAARIATLPAAIRPVLGYVGLAGIIASFFLVSGDNAFPVPFGLLPVVATALVIASGIGGVSKAMVPITNPVTTYIGKLSFSLYLWHFPAIILLDSLIRDRTMYYAAAIGATLVLAIASFHLVEDPIRRSSWLDPKKAGRRSAGMQLKMTVAALSVVAVAVVGVVAVAVVRDDPSDQSQLGSGTPSTGGTAAPVEATGTALATRGEQITAALASDEWPALDPAVEAFGDFGRDVIAPEWAKEGCLGADLAKEKDAIKNTEHCVYGNASAGPDKTAVIFGDSLAISYAPMLRASLGDEWKVRILTMARCPASTVTSTDTDGSEYTECGDFRTWALNEMNATKPALVLMSEAVDNSYLSSKATGGAADREWQAGALTTMNSLKTAASNVIVLSRPPAATALVECKTPTSSPNDCQSTVSPSFISHARTMEAAATEVGAPVQFINTQGWFCSQGTCPAFVNGIPVRGDTSHLTARQSQDLAPIMSDVLAPLGIGAAPAPAAG</sequence>
<feature type="region of interest" description="Disordered" evidence="1">
    <location>
        <begin position="1"/>
        <end position="39"/>
    </location>
</feature>
<dbReference type="InterPro" id="IPR050879">
    <property type="entry name" value="Acyltransferase_3"/>
</dbReference>
<dbReference type="STRING" id="31964.CMS2255"/>
<dbReference type="PANTHER" id="PTHR23028">
    <property type="entry name" value="ACETYLTRANSFERASE"/>
    <property type="match status" value="1"/>
</dbReference>
<feature type="transmembrane region" description="Helical" evidence="2">
    <location>
        <begin position="109"/>
        <end position="129"/>
    </location>
</feature>
<evidence type="ECO:0000313" key="6">
    <source>
        <dbReference type="Proteomes" id="UP000001318"/>
    </source>
</evidence>
<name>B0RG56_CLASE</name>
<feature type="transmembrane region" description="Helical" evidence="2">
    <location>
        <begin position="181"/>
        <end position="199"/>
    </location>
</feature>
<feature type="transmembrane region" description="Helical" evidence="2">
    <location>
        <begin position="276"/>
        <end position="294"/>
    </location>
</feature>
<evidence type="ECO:0000256" key="1">
    <source>
        <dbReference type="SAM" id="MobiDB-lite"/>
    </source>
</evidence>
<dbReference type="InterPro" id="IPR043968">
    <property type="entry name" value="SGNH"/>
</dbReference>
<feature type="transmembrane region" description="Helical" evidence="2">
    <location>
        <begin position="68"/>
        <end position="88"/>
    </location>
</feature>
<dbReference type="AlphaFoldDB" id="B0RG56"/>